<dbReference type="Proteomes" id="UP000240500">
    <property type="component" value="Chromosome 13"/>
</dbReference>
<keyword evidence="1" id="KW-0812">Transmembrane</keyword>
<dbReference type="Pfam" id="PF02009">
    <property type="entry name" value="RIFIN"/>
    <property type="match status" value="1"/>
</dbReference>
<sequence length="312" mass="35015">MKVHCINILFFALPLNILEHNENKTYITPHHIQTNRSLCECDIQSSINDKDADIKSVKENFDRQTSQRFEEYDERMKHKRQKRKEERDKKIQEIIEKDKMEKSLAEKVEKGCLMCGCGLGGVAASVGIFGAVAVKELTKSSMIAATNAGIKAGVEVGLENVTKLVTKALEGQLFRIPPIEVLQKITEGKFTDGVTLPSIFKCINNNIDSQLYNTYDPFFTTVKNMAAKPLSDFNSDFFQEAVEAVKKAFADAKEGVLTEGAIKTSSLTTGITASVVAIVVIILIMVIIYLILRYRRKKKLKKKAQYTKLLNQ</sequence>
<evidence type="ECO:0000313" key="4">
    <source>
        <dbReference type="Proteomes" id="UP000240500"/>
    </source>
</evidence>
<evidence type="ECO:0000313" key="3">
    <source>
        <dbReference type="EMBL" id="SOV81635.1"/>
    </source>
</evidence>
<evidence type="ECO:0000256" key="2">
    <source>
        <dbReference type="SAM" id="SignalP"/>
    </source>
</evidence>
<feature type="signal peptide" evidence="2">
    <location>
        <begin position="1"/>
        <end position="19"/>
    </location>
</feature>
<evidence type="ECO:0000256" key="1">
    <source>
        <dbReference type="SAM" id="Phobius"/>
    </source>
</evidence>
<keyword evidence="1" id="KW-0472">Membrane</keyword>
<dbReference type="AlphaFoldDB" id="A0A2P9DKW1"/>
<dbReference type="OrthoDB" id="379199at2759"/>
<dbReference type="NCBIfam" id="TIGR01477">
    <property type="entry name" value="RIFIN"/>
    <property type="match status" value="1"/>
</dbReference>
<dbReference type="InterPro" id="IPR006373">
    <property type="entry name" value="VSA_Rifin"/>
</dbReference>
<feature type="chain" id="PRO_5015123353" evidence="2">
    <location>
        <begin position="20"/>
        <end position="312"/>
    </location>
</feature>
<accession>A0A2P9DKW1</accession>
<dbReference type="VEuPathDB" id="PlasmoDB:PRCDC_0017600"/>
<dbReference type="EMBL" id="LT969576">
    <property type="protein sequence ID" value="SOV81635.1"/>
    <property type="molecule type" value="Genomic_DNA"/>
</dbReference>
<keyword evidence="1" id="KW-1133">Transmembrane helix</keyword>
<gene>
    <name evidence="3" type="ORF">PRG01_1301600</name>
</gene>
<dbReference type="VEuPathDB" id="PlasmoDB:PRG01_1301600"/>
<feature type="transmembrane region" description="Helical" evidence="1">
    <location>
        <begin position="271"/>
        <end position="292"/>
    </location>
</feature>
<protein>
    <submittedName>
        <fullName evidence="3">Rifin PIR protein, putative</fullName>
    </submittedName>
</protein>
<organism evidence="3 4">
    <name type="scientific">Plasmodium reichenowi</name>
    <dbReference type="NCBI Taxonomy" id="5854"/>
    <lineage>
        <taxon>Eukaryota</taxon>
        <taxon>Sar</taxon>
        <taxon>Alveolata</taxon>
        <taxon>Apicomplexa</taxon>
        <taxon>Aconoidasida</taxon>
        <taxon>Haemosporida</taxon>
        <taxon>Plasmodiidae</taxon>
        <taxon>Plasmodium</taxon>
        <taxon>Plasmodium (Laverania)</taxon>
    </lineage>
</organism>
<name>A0A2P9DKW1_PLARE</name>
<reference evidence="3 4" key="1">
    <citation type="submission" date="2016-09" db="EMBL/GenBank/DDBJ databases">
        <authorList>
            <consortium name="Pathogen Informatics"/>
        </authorList>
    </citation>
    <scope>NUCLEOTIDE SEQUENCE [LARGE SCALE GENOMIC DNA]</scope>
</reference>
<keyword evidence="2" id="KW-0732">Signal</keyword>
<proteinExistence type="predicted"/>